<dbReference type="AlphaFoldDB" id="A0A939GA48"/>
<comment type="similarity">
    <text evidence="1">Belongs to the cycloisomerase 2 family.</text>
</comment>
<dbReference type="EMBL" id="JAFMYU010000026">
    <property type="protein sequence ID" value="MBO0934048.1"/>
    <property type="molecule type" value="Genomic_DNA"/>
</dbReference>
<evidence type="ECO:0000313" key="4">
    <source>
        <dbReference type="EMBL" id="MBO0934048.1"/>
    </source>
</evidence>
<dbReference type="Proteomes" id="UP000664795">
    <property type="component" value="Unassembled WGS sequence"/>
</dbReference>
<dbReference type="InterPro" id="IPR015943">
    <property type="entry name" value="WD40/YVTN_repeat-like_dom_sf"/>
</dbReference>
<dbReference type="Gene3D" id="2.130.10.10">
    <property type="entry name" value="YVTN repeat-like/Quinoprotein amine dehydrogenase"/>
    <property type="match status" value="1"/>
</dbReference>
<dbReference type="SUPFAM" id="SSF51004">
    <property type="entry name" value="C-terminal (heme d1) domain of cytochrome cd1-nitrite reductase"/>
    <property type="match status" value="1"/>
</dbReference>
<feature type="chain" id="PRO_5037643901" evidence="3">
    <location>
        <begin position="20"/>
        <end position="378"/>
    </location>
</feature>
<sequence>MNIPTLLSALLVIGTTAMAQSTPPTDRLYVGTYSTRGSEGIYVVELNRQTGELRQTGSAKNDLNPSFLALHPTKRFLYAGNEGSKGLNAVAAYAINAKTGNLTLLNQQPAQGGGPCYISLDKTGKLAFTAAYGGGAFNAFAVEADGKIGPSVKAEMYHGSNAANPRQDAPHAHSATVSPDGKTVYVCDLGNDRVYQYAIDASSKTPVTPLNPAFVTVKAESGPRHMAISANGKFAYLVEELSSSVATFSRNTKTGNLTLLQDGVQTLPVSFTGRSKNTSADIHLDPSGRFLYQSNRGLDALSVLQVEADGKLTLLGHTPTGGKTPRNFWMDPRGEFIIVANQMTDNLVSFRRDAKTGLLTPTGHELKIPSPVCVISGQ</sequence>
<dbReference type="InterPro" id="IPR050282">
    <property type="entry name" value="Cycloisomerase_2"/>
</dbReference>
<keyword evidence="5" id="KW-1185">Reference proteome</keyword>
<reference evidence="4 5" key="1">
    <citation type="submission" date="2021-03" db="EMBL/GenBank/DDBJ databases">
        <title>Fibrella sp. HMF5036 genome sequencing and assembly.</title>
        <authorList>
            <person name="Kang H."/>
            <person name="Kim H."/>
            <person name="Bae S."/>
            <person name="Joh K."/>
        </authorList>
    </citation>
    <scope>NUCLEOTIDE SEQUENCE [LARGE SCALE GENOMIC DNA]</scope>
    <source>
        <strain evidence="4 5">HMF5036</strain>
    </source>
</reference>
<gene>
    <name evidence="4" type="ORF">J2I48_23775</name>
</gene>
<protein>
    <submittedName>
        <fullName evidence="4">Lactonase family protein</fullName>
    </submittedName>
</protein>
<dbReference type="Pfam" id="PF10282">
    <property type="entry name" value="Lactonase"/>
    <property type="match status" value="1"/>
</dbReference>
<proteinExistence type="inferred from homology"/>
<keyword evidence="3" id="KW-0732">Signal</keyword>
<dbReference type="PANTHER" id="PTHR30344">
    <property type="entry name" value="6-PHOSPHOGLUCONOLACTONASE-RELATED"/>
    <property type="match status" value="1"/>
</dbReference>
<dbReference type="GO" id="GO:0006006">
    <property type="term" value="P:glucose metabolic process"/>
    <property type="evidence" value="ECO:0007669"/>
    <property type="project" value="UniProtKB-KW"/>
</dbReference>
<evidence type="ECO:0000256" key="2">
    <source>
        <dbReference type="ARBA" id="ARBA00022526"/>
    </source>
</evidence>
<accession>A0A939GA48</accession>
<evidence type="ECO:0000256" key="3">
    <source>
        <dbReference type="SAM" id="SignalP"/>
    </source>
</evidence>
<dbReference type="GO" id="GO:0017057">
    <property type="term" value="F:6-phosphogluconolactonase activity"/>
    <property type="evidence" value="ECO:0007669"/>
    <property type="project" value="TreeGrafter"/>
</dbReference>
<dbReference type="PANTHER" id="PTHR30344:SF1">
    <property type="entry name" value="6-PHOSPHOGLUCONOLACTONASE"/>
    <property type="match status" value="1"/>
</dbReference>
<dbReference type="InterPro" id="IPR019405">
    <property type="entry name" value="Lactonase_7-beta_prop"/>
</dbReference>
<keyword evidence="2" id="KW-0313">Glucose metabolism</keyword>
<dbReference type="InterPro" id="IPR011048">
    <property type="entry name" value="Haem_d1_sf"/>
</dbReference>
<name>A0A939GA48_9BACT</name>
<evidence type="ECO:0000313" key="5">
    <source>
        <dbReference type="Proteomes" id="UP000664795"/>
    </source>
</evidence>
<keyword evidence="2" id="KW-0119">Carbohydrate metabolism</keyword>
<evidence type="ECO:0000256" key="1">
    <source>
        <dbReference type="ARBA" id="ARBA00005564"/>
    </source>
</evidence>
<organism evidence="4 5">
    <name type="scientific">Fibrella aquatilis</name>
    <dbReference type="NCBI Taxonomy" id="2817059"/>
    <lineage>
        <taxon>Bacteria</taxon>
        <taxon>Pseudomonadati</taxon>
        <taxon>Bacteroidota</taxon>
        <taxon>Cytophagia</taxon>
        <taxon>Cytophagales</taxon>
        <taxon>Spirosomataceae</taxon>
        <taxon>Fibrella</taxon>
    </lineage>
</organism>
<dbReference type="GO" id="GO:0005829">
    <property type="term" value="C:cytosol"/>
    <property type="evidence" value="ECO:0007669"/>
    <property type="project" value="TreeGrafter"/>
</dbReference>
<feature type="signal peptide" evidence="3">
    <location>
        <begin position="1"/>
        <end position="19"/>
    </location>
</feature>
<comment type="caution">
    <text evidence="4">The sequence shown here is derived from an EMBL/GenBank/DDBJ whole genome shotgun (WGS) entry which is preliminary data.</text>
</comment>